<dbReference type="OrthoDB" id="9767934at2"/>
<dbReference type="AlphaFoldDB" id="A0A2K9LHL1"/>
<dbReference type="PANTHER" id="PTHR36837:SF2">
    <property type="entry name" value="POLY(3-HYDROXYALKANOATE) POLYMERASE SUBUNIT PHAC"/>
    <property type="match status" value="1"/>
</dbReference>
<dbReference type="KEGG" id="kak:Kalk_04665"/>
<dbReference type="EMBL" id="CP022684">
    <property type="protein sequence ID" value="AUM11753.1"/>
    <property type="molecule type" value="Genomic_DNA"/>
</dbReference>
<evidence type="ECO:0000259" key="2">
    <source>
        <dbReference type="Pfam" id="PF00561"/>
    </source>
</evidence>
<keyword evidence="4" id="KW-1185">Reference proteome</keyword>
<proteinExistence type="predicted"/>
<dbReference type="Pfam" id="PF00561">
    <property type="entry name" value="Abhydrolase_1"/>
    <property type="match status" value="1"/>
</dbReference>
<dbReference type="InterPro" id="IPR029058">
    <property type="entry name" value="AB_hydrolase_fold"/>
</dbReference>
<keyword evidence="1" id="KW-1133">Transmembrane helix</keyword>
<dbReference type="InterPro" id="IPR051321">
    <property type="entry name" value="PHA/PHB_synthase"/>
</dbReference>
<evidence type="ECO:0000313" key="4">
    <source>
        <dbReference type="Proteomes" id="UP000235116"/>
    </source>
</evidence>
<name>A0A2K9LHL1_9GAMM</name>
<dbReference type="RefSeq" id="WP_101893092.1">
    <property type="nucleotide sequence ID" value="NZ_CP022684.1"/>
</dbReference>
<keyword evidence="1" id="KW-0812">Transmembrane</keyword>
<organism evidence="3 4">
    <name type="scientific">Ketobacter alkanivorans</name>
    <dbReference type="NCBI Taxonomy" id="1917421"/>
    <lineage>
        <taxon>Bacteria</taxon>
        <taxon>Pseudomonadati</taxon>
        <taxon>Pseudomonadota</taxon>
        <taxon>Gammaproteobacteria</taxon>
        <taxon>Pseudomonadales</taxon>
        <taxon>Ketobacteraceae</taxon>
        <taxon>Ketobacter</taxon>
    </lineage>
</organism>
<protein>
    <submittedName>
        <fullName evidence="3">Poly(R)-hydroxyalkanoic acid synthase (Pha)</fullName>
    </submittedName>
</protein>
<feature type="transmembrane region" description="Helical" evidence="1">
    <location>
        <begin position="60"/>
        <end position="79"/>
    </location>
</feature>
<dbReference type="Gene3D" id="3.40.50.1820">
    <property type="entry name" value="alpha/beta hydrolase"/>
    <property type="match status" value="1"/>
</dbReference>
<keyword evidence="1" id="KW-0472">Membrane</keyword>
<reference evidence="4" key="1">
    <citation type="submission" date="2017-08" db="EMBL/GenBank/DDBJ databases">
        <title>Direct submision.</title>
        <authorList>
            <person name="Kim S.-J."/>
            <person name="Rhee S.-K."/>
        </authorList>
    </citation>
    <scope>NUCLEOTIDE SEQUENCE [LARGE SCALE GENOMIC DNA]</scope>
    <source>
        <strain evidence="4">GI5</strain>
    </source>
</reference>
<dbReference type="InterPro" id="IPR000073">
    <property type="entry name" value="AB_hydrolase_1"/>
</dbReference>
<feature type="domain" description="AB hydrolase-1" evidence="2">
    <location>
        <begin position="78"/>
        <end position="178"/>
    </location>
</feature>
<accession>A0A2K9LHL1</accession>
<dbReference type="Proteomes" id="UP000235116">
    <property type="component" value="Chromosome"/>
</dbReference>
<evidence type="ECO:0000256" key="1">
    <source>
        <dbReference type="SAM" id="Phobius"/>
    </source>
</evidence>
<dbReference type="PANTHER" id="PTHR36837">
    <property type="entry name" value="POLY(3-HYDROXYALKANOATE) POLYMERASE SUBUNIT PHAC"/>
    <property type="match status" value="1"/>
</dbReference>
<gene>
    <name evidence="3" type="ORF">Kalk_04665</name>
</gene>
<dbReference type="SUPFAM" id="SSF53474">
    <property type="entry name" value="alpha/beta-Hydrolases"/>
    <property type="match status" value="1"/>
</dbReference>
<evidence type="ECO:0000313" key="3">
    <source>
        <dbReference type="EMBL" id="AUM11753.1"/>
    </source>
</evidence>
<sequence length="358" mass="39796">MLKRINSSRVKTVLSNAGERILRPHTLITAGKTPFDVIHDNGLVKLRHYRRVGMPPVKHAVPLVIVPPLAINMLIYDWFPDRSLVKYFMQQGFDLYLIDWGSPSRKHAKYTLATYITKLMPEFIAQVREHSGKQDLSLHGWSMGGGFGLCYQAYSKDAAIRNIVTVGTAVDGHANGQIGRQYAALNRALKSVGINFRKVPASAAYAPAWINAIGFKLSDPVSSVQGYVDLVRNLDDREFVIQHANQSAFMDNLEAYPGGVIRDWMYSIWLENEAARGYMTLGRERVYLQDVKANLLALAGSNDKLANEHCCKPVMELVGSADKAFIRCQGGHTGILSGSHAPAEAWPQTAQWLSERSV</sequence>